<proteinExistence type="predicted"/>
<dbReference type="OrthoDB" id="1910737at2759"/>
<dbReference type="AlphaFoldDB" id="A0A388JN61"/>
<gene>
    <name evidence="2" type="ORF">CBR_g32285</name>
</gene>
<dbReference type="InterPro" id="IPR045290">
    <property type="entry name" value="MOC1-like"/>
</dbReference>
<evidence type="ECO:0000313" key="3">
    <source>
        <dbReference type="Proteomes" id="UP000265515"/>
    </source>
</evidence>
<feature type="region of interest" description="Disordered" evidence="1">
    <location>
        <begin position="86"/>
        <end position="120"/>
    </location>
</feature>
<dbReference type="EMBL" id="BFEA01000003">
    <property type="protein sequence ID" value="GBG59270.1"/>
    <property type="molecule type" value="Genomic_DNA"/>
</dbReference>
<dbReference type="PANTHER" id="PTHR36015">
    <property type="entry name" value="HOLLIDAY JUNCTION RESOLVASE MOC1, CHLOROPLASTIC-RELATED"/>
    <property type="match status" value="1"/>
</dbReference>
<name>A0A388JN61_CHABU</name>
<dbReference type="Gramene" id="GBG59270">
    <property type="protein sequence ID" value="GBG59270"/>
    <property type="gene ID" value="CBR_g32285"/>
</dbReference>
<feature type="region of interest" description="Disordered" evidence="1">
    <location>
        <begin position="216"/>
        <end position="237"/>
    </location>
</feature>
<dbReference type="GO" id="GO:0003676">
    <property type="term" value="F:nucleic acid binding"/>
    <property type="evidence" value="ECO:0007669"/>
    <property type="project" value="InterPro"/>
</dbReference>
<dbReference type="CDD" id="cd22992">
    <property type="entry name" value="MOC1"/>
    <property type="match status" value="1"/>
</dbReference>
<evidence type="ECO:0000256" key="1">
    <source>
        <dbReference type="SAM" id="MobiDB-lite"/>
    </source>
</evidence>
<protein>
    <submittedName>
        <fullName evidence="2">Uncharacterized protein</fullName>
    </submittedName>
</protein>
<accession>A0A388JN61</accession>
<dbReference type="STRING" id="69332.A0A388JN61"/>
<sequence>MVSRSRSLISSCRQLESGGAPIAQSSSRPLLPRRPRSRSRPPPVAPSAPRAPVGFRPSSKTNEDTSRAMAVTSWSRSALWKRAARPNCRLRGRDPTPGRGFGGYGGRRGGEGGEQVKEEGCSACSPPAAVLVPAGDNEAFLSSSHLAVIGGKASGCSPLPRGRLYDRRPSVVSPETAIACRTGSGPWNDQVGTWTVHNPSLAPPLVRGVGGLSCAPSATSTPPLSSPSGSEYAITRGRDARRRGLVDAPREELSGGWSLSARSSDFRWWFLCSMTRRHVSKIAAGKTLSVVEEDSKAILKERVDADNENALEEDEAEEDEDDGDEEQGNGLIAVDPIKLCTALDLQELEEQLDYAGESLHSLVQGLSAQGEEAEDKNRVVLGIDPDVGGAIAVLRTEGQVINVEVLDMPFVQVKVGTRLRRRHDVAALVQLVSAISFPKGSLAFIEKSSPFPKDGKQGWFSTGFGYGAWLGVLHSAGCTVMPVPPRAWKKSMGILGRDFTKDDSRALAAELFPSIALQVKRKKDHGRAEALLIAAFGQSLCKGDKGEDK</sequence>
<feature type="compositionally biased region" description="Acidic residues" evidence="1">
    <location>
        <begin position="306"/>
        <end position="327"/>
    </location>
</feature>
<dbReference type="Proteomes" id="UP000265515">
    <property type="component" value="Unassembled WGS sequence"/>
</dbReference>
<keyword evidence="3" id="KW-1185">Reference proteome</keyword>
<feature type="compositionally biased region" description="Polar residues" evidence="1">
    <location>
        <begin position="1"/>
        <end position="14"/>
    </location>
</feature>
<evidence type="ECO:0000313" key="2">
    <source>
        <dbReference type="EMBL" id="GBG59270.1"/>
    </source>
</evidence>
<dbReference type="GO" id="GO:0008821">
    <property type="term" value="F:crossover junction DNA endonuclease activity"/>
    <property type="evidence" value="ECO:0007669"/>
    <property type="project" value="InterPro"/>
</dbReference>
<feature type="compositionally biased region" description="Low complexity" evidence="1">
    <location>
        <begin position="216"/>
        <end position="230"/>
    </location>
</feature>
<reference evidence="2 3" key="1">
    <citation type="journal article" date="2018" name="Cell">
        <title>The Chara Genome: Secondary Complexity and Implications for Plant Terrestrialization.</title>
        <authorList>
            <person name="Nishiyama T."/>
            <person name="Sakayama H."/>
            <person name="Vries J.D."/>
            <person name="Buschmann H."/>
            <person name="Saint-Marcoux D."/>
            <person name="Ullrich K.K."/>
            <person name="Haas F.B."/>
            <person name="Vanderstraeten L."/>
            <person name="Becker D."/>
            <person name="Lang D."/>
            <person name="Vosolsobe S."/>
            <person name="Rombauts S."/>
            <person name="Wilhelmsson P.K.I."/>
            <person name="Janitza P."/>
            <person name="Kern R."/>
            <person name="Heyl A."/>
            <person name="Rumpler F."/>
            <person name="Villalobos L.I.A.C."/>
            <person name="Clay J.M."/>
            <person name="Skokan R."/>
            <person name="Toyoda A."/>
            <person name="Suzuki Y."/>
            <person name="Kagoshima H."/>
            <person name="Schijlen E."/>
            <person name="Tajeshwar N."/>
            <person name="Catarino B."/>
            <person name="Hetherington A.J."/>
            <person name="Saltykova A."/>
            <person name="Bonnot C."/>
            <person name="Breuninger H."/>
            <person name="Symeonidi A."/>
            <person name="Radhakrishnan G.V."/>
            <person name="Van Nieuwerburgh F."/>
            <person name="Deforce D."/>
            <person name="Chang C."/>
            <person name="Karol K.G."/>
            <person name="Hedrich R."/>
            <person name="Ulvskov P."/>
            <person name="Glockner G."/>
            <person name="Delwiche C.F."/>
            <person name="Petrasek J."/>
            <person name="Van de Peer Y."/>
            <person name="Friml J."/>
            <person name="Beilby M."/>
            <person name="Dolan L."/>
            <person name="Kohara Y."/>
            <person name="Sugano S."/>
            <person name="Fujiyama A."/>
            <person name="Delaux P.-M."/>
            <person name="Quint M."/>
            <person name="TheiBen G."/>
            <person name="Hagemann M."/>
            <person name="Harholt J."/>
            <person name="Dunand C."/>
            <person name="Zachgo S."/>
            <person name="Langdale J."/>
            <person name="Maumus F."/>
            <person name="Straeten D.V.D."/>
            <person name="Gould S.B."/>
            <person name="Rensing S.A."/>
        </authorList>
    </citation>
    <scope>NUCLEOTIDE SEQUENCE [LARGE SCALE GENOMIC DNA]</scope>
    <source>
        <strain evidence="2 3">S276</strain>
    </source>
</reference>
<feature type="compositionally biased region" description="Basic and acidic residues" evidence="1">
    <location>
        <begin position="108"/>
        <end position="120"/>
    </location>
</feature>
<comment type="caution">
    <text evidence="2">The sequence shown here is derived from an EMBL/GenBank/DDBJ whole genome shotgun (WGS) entry which is preliminary data.</text>
</comment>
<feature type="region of interest" description="Disordered" evidence="1">
    <location>
        <begin position="1"/>
        <end position="70"/>
    </location>
</feature>
<dbReference type="PANTHER" id="PTHR36015:SF6">
    <property type="entry name" value="HOLLIDAY JUNCTION RESOLVASE MOC1, CHLOROPLASTIC-RELATED"/>
    <property type="match status" value="1"/>
</dbReference>
<dbReference type="Gene3D" id="3.30.420.10">
    <property type="entry name" value="Ribonuclease H-like superfamily/Ribonuclease H"/>
    <property type="match status" value="1"/>
</dbReference>
<feature type="region of interest" description="Disordered" evidence="1">
    <location>
        <begin position="301"/>
        <end position="329"/>
    </location>
</feature>
<organism evidence="2 3">
    <name type="scientific">Chara braunii</name>
    <name type="common">Braun's stonewort</name>
    <dbReference type="NCBI Taxonomy" id="69332"/>
    <lineage>
        <taxon>Eukaryota</taxon>
        <taxon>Viridiplantae</taxon>
        <taxon>Streptophyta</taxon>
        <taxon>Charophyceae</taxon>
        <taxon>Charales</taxon>
        <taxon>Characeae</taxon>
        <taxon>Chara</taxon>
    </lineage>
</organism>
<dbReference type="InterPro" id="IPR036397">
    <property type="entry name" value="RNaseH_sf"/>
</dbReference>